<dbReference type="AlphaFoldDB" id="A0A4Z1J5W7"/>
<sequence>MADLQRDSSDSSDHSYNRICANAPKAMVMSPDNISFKVELAGRWFCLLHTRTTYPKTAPRLWGITFIVGEIGRSGNVD</sequence>
<reference evidence="1 2" key="1">
    <citation type="submission" date="2017-12" db="EMBL/GenBank/DDBJ databases">
        <title>Comparative genomics of Botrytis spp.</title>
        <authorList>
            <person name="Valero-Jimenez C.A."/>
            <person name="Tapia P."/>
            <person name="Veloso J."/>
            <person name="Silva-Moreno E."/>
            <person name="Staats M."/>
            <person name="Valdes J.H."/>
            <person name="Van Kan J.A.L."/>
        </authorList>
    </citation>
    <scope>NUCLEOTIDE SEQUENCE [LARGE SCALE GENOMIC DNA]</scope>
    <source>
        <strain evidence="1 2">MUCL2120</strain>
    </source>
</reference>
<accession>A0A4Z1J5W7</accession>
<organism evidence="1 2">
    <name type="scientific">Botryotinia narcissicola</name>
    <dbReference type="NCBI Taxonomy" id="278944"/>
    <lineage>
        <taxon>Eukaryota</taxon>
        <taxon>Fungi</taxon>
        <taxon>Dikarya</taxon>
        <taxon>Ascomycota</taxon>
        <taxon>Pezizomycotina</taxon>
        <taxon>Leotiomycetes</taxon>
        <taxon>Helotiales</taxon>
        <taxon>Sclerotiniaceae</taxon>
        <taxon>Botryotinia</taxon>
    </lineage>
</organism>
<dbReference type="Proteomes" id="UP000297452">
    <property type="component" value="Unassembled WGS sequence"/>
</dbReference>
<name>A0A4Z1J5W7_9HELO</name>
<dbReference type="OrthoDB" id="10412859at2759"/>
<evidence type="ECO:0000313" key="2">
    <source>
        <dbReference type="Proteomes" id="UP000297452"/>
    </source>
</evidence>
<comment type="caution">
    <text evidence="1">The sequence shown here is derived from an EMBL/GenBank/DDBJ whole genome shotgun (WGS) entry which is preliminary data.</text>
</comment>
<protein>
    <submittedName>
        <fullName evidence="1">Uncharacterized protein</fullName>
    </submittedName>
</protein>
<evidence type="ECO:0000313" key="1">
    <source>
        <dbReference type="EMBL" id="TGO69008.1"/>
    </source>
</evidence>
<dbReference type="EMBL" id="PQXJ01000016">
    <property type="protein sequence ID" value="TGO69008.1"/>
    <property type="molecule type" value="Genomic_DNA"/>
</dbReference>
<proteinExistence type="predicted"/>
<keyword evidence="2" id="KW-1185">Reference proteome</keyword>
<gene>
    <name evidence="1" type="ORF">BOTNAR_0016g00030</name>
</gene>